<sequence length="194" mass="20762">MPKIQAATVAEHRARQRAAILDAARSILAEGGSQAPSLAAVAARTGLARPSVYQYFKSRTDLLDAVIVDLLPRWSTYVTQRMRRAATPGDRVLAYVAANLRLVAKGEHPVFRGLSASASPEALAEPSRRLHEQLRAPLVEALAEHGAPDPAGTAELIQAIVYTASHMIESGVGEAKARSLARGLLEPYLRQPTG</sequence>
<name>A0ABS2J8M3_9ACTN</name>
<feature type="domain" description="HTH tetR-type" evidence="3">
    <location>
        <begin position="14"/>
        <end position="74"/>
    </location>
</feature>
<feature type="DNA-binding region" description="H-T-H motif" evidence="2">
    <location>
        <begin position="37"/>
        <end position="56"/>
    </location>
</feature>
<gene>
    <name evidence="4" type="ORF">JQN84_09900</name>
</gene>
<proteinExistence type="predicted"/>
<dbReference type="PANTHER" id="PTHR30055:SF226">
    <property type="entry name" value="HTH-TYPE TRANSCRIPTIONAL REGULATOR PKSA"/>
    <property type="match status" value="1"/>
</dbReference>
<dbReference type="RefSeq" id="WP_204958024.1">
    <property type="nucleotide sequence ID" value="NZ_JAFEUO010000002.1"/>
</dbReference>
<dbReference type="InterPro" id="IPR001647">
    <property type="entry name" value="HTH_TetR"/>
</dbReference>
<dbReference type="PRINTS" id="PR00455">
    <property type="entry name" value="HTHTETR"/>
</dbReference>
<evidence type="ECO:0000256" key="1">
    <source>
        <dbReference type="ARBA" id="ARBA00023125"/>
    </source>
</evidence>
<accession>A0ABS2J8M3</accession>
<dbReference type="InterPro" id="IPR009057">
    <property type="entry name" value="Homeodomain-like_sf"/>
</dbReference>
<comment type="caution">
    <text evidence="4">The sequence shown here is derived from an EMBL/GenBank/DDBJ whole genome shotgun (WGS) entry which is preliminary data.</text>
</comment>
<dbReference type="SUPFAM" id="SSF46689">
    <property type="entry name" value="Homeodomain-like"/>
    <property type="match status" value="1"/>
</dbReference>
<evidence type="ECO:0000313" key="4">
    <source>
        <dbReference type="EMBL" id="MBM7082847.1"/>
    </source>
</evidence>
<dbReference type="Pfam" id="PF00440">
    <property type="entry name" value="TetR_N"/>
    <property type="match status" value="1"/>
</dbReference>
<evidence type="ECO:0000259" key="3">
    <source>
        <dbReference type="PROSITE" id="PS50977"/>
    </source>
</evidence>
<dbReference type="PROSITE" id="PS50977">
    <property type="entry name" value="HTH_TETR_2"/>
    <property type="match status" value="1"/>
</dbReference>
<keyword evidence="5" id="KW-1185">Reference proteome</keyword>
<dbReference type="InterPro" id="IPR050109">
    <property type="entry name" value="HTH-type_TetR-like_transc_reg"/>
</dbReference>
<evidence type="ECO:0000256" key="2">
    <source>
        <dbReference type="PROSITE-ProRule" id="PRU00335"/>
    </source>
</evidence>
<dbReference type="EMBL" id="JAFEUO010000002">
    <property type="protein sequence ID" value="MBM7082847.1"/>
    <property type="molecule type" value="Genomic_DNA"/>
</dbReference>
<evidence type="ECO:0000313" key="5">
    <source>
        <dbReference type="Proteomes" id="UP000809587"/>
    </source>
</evidence>
<reference evidence="4 5" key="1">
    <citation type="submission" date="2021-02" db="EMBL/GenBank/DDBJ databases">
        <authorList>
            <person name="Lee D.-H."/>
        </authorList>
    </citation>
    <scope>NUCLEOTIDE SEQUENCE [LARGE SCALE GENOMIC DNA]</scope>
    <source>
        <strain evidence="4 5">MMS20-R2-29</strain>
    </source>
</reference>
<keyword evidence="1 2" id="KW-0238">DNA-binding</keyword>
<dbReference type="Gene3D" id="1.10.357.10">
    <property type="entry name" value="Tetracycline Repressor, domain 2"/>
    <property type="match status" value="1"/>
</dbReference>
<protein>
    <submittedName>
        <fullName evidence="4">TetR/AcrR family transcriptional regulator</fullName>
    </submittedName>
</protein>
<dbReference type="PANTHER" id="PTHR30055">
    <property type="entry name" value="HTH-TYPE TRANSCRIPTIONAL REGULATOR RUTR"/>
    <property type="match status" value="1"/>
</dbReference>
<dbReference type="Proteomes" id="UP000809587">
    <property type="component" value="Unassembled WGS sequence"/>
</dbReference>
<organism evidence="4 5">
    <name type="scientific">Micromonospora humidisoli</name>
    <dbReference type="NCBI Taxonomy" id="2807622"/>
    <lineage>
        <taxon>Bacteria</taxon>
        <taxon>Bacillati</taxon>
        <taxon>Actinomycetota</taxon>
        <taxon>Actinomycetes</taxon>
        <taxon>Micromonosporales</taxon>
        <taxon>Micromonosporaceae</taxon>
        <taxon>Micromonospora</taxon>
    </lineage>
</organism>